<reference evidence="2 3" key="2">
    <citation type="journal article" date="2013" name="Plant Cell Physiol.">
        <title>Rice Annotation Project Database (RAP-DB): an integrative and interactive database for rice genomics.</title>
        <authorList>
            <person name="Sakai H."/>
            <person name="Lee S.S."/>
            <person name="Tanaka T."/>
            <person name="Numa H."/>
            <person name="Kim J."/>
            <person name="Kawahara Y."/>
            <person name="Wakimoto H."/>
            <person name="Yang C.C."/>
            <person name="Iwamoto M."/>
            <person name="Abe T."/>
            <person name="Yamada Y."/>
            <person name="Muto A."/>
            <person name="Inokuchi H."/>
            <person name="Ikemura T."/>
            <person name="Matsumoto T."/>
            <person name="Sasaki T."/>
            <person name="Itoh T."/>
        </authorList>
    </citation>
    <scope>NUCLEOTIDE SEQUENCE [LARGE SCALE GENOMIC DNA]</scope>
    <source>
        <strain evidence="3">cv. Nipponbare</strain>
    </source>
</reference>
<gene>
    <name evidence="2" type="ordered locus">Os12g0534500</name>
    <name evidence="2" type="ORF">OSNPB_120534500</name>
</gene>
<protein>
    <submittedName>
        <fullName evidence="2">Os12g0534500 protein</fullName>
    </submittedName>
</protein>
<dbReference type="Gramene" id="Os12t0534500-00">
    <property type="protein sequence ID" value="Os12t0534500-00"/>
    <property type="gene ID" value="Os12g0534500"/>
</dbReference>
<reference evidence="3" key="1">
    <citation type="journal article" date="2005" name="Nature">
        <title>The map-based sequence of the rice genome.</title>
        <authorList>
            <consortium name="International rice genome sequencing project (IRGSP)"/>
            <person name="Matsumoto T."/>
            <person name="Wu J."/>
            <person name="Kanamori H."/>
            <person name="Katayose Y."/>
            <person name="Fujisawa M."/>
            <person name="Namiki N."/>
            <person name="Mizuno H."/>
            <person name="Yamamoto K."/>
            <person name="Antonio B.A."/>
            <person name="Baba T."/>
            <person name="Sakata K."/>
            <person name="Nagamura Y."/>
            <person name="Aoki H."/>
            <person name="Arikawa K."/>
            <person name="Arita K."/>
            <person name="Bito T."/>
            <person name="Chiden Y."/>
            <person name="Fujitsuka N."/>
            <person name="Fukunaka R."/>
            <person name="Hamada M."/>
            <person name="Harada C."/>
            <person name="Hayashi A."/>
            <person name="Hijishita S."/>
            <person name="Honda M."/>
            <person name="Hosokawa S."/>
            <person name="Ichikawa Y."/>
            <person name="Idonuma A."/>
            <person name="Iijima M."/>
            <person name="Ikeda M."/>
            <person name="Ikeno M."/>
            <person name="Ito K."/>
            <person name="Ito S."/>
            <person name="Ito T."/>
            <person name="Ito Y."/>
            <person name="Ito Y."/>
            <person name="Iwabuchi A."/>
            <person name="Kamiya K."/>
            <person name="Karasawa W."/>
            <person name="Kurita K."/>
            <person name="Katagiri S."/>
            <person name="Kikuta A."/>
            <person name="Kobayashi H."/>
            <person name="Kobayashi N."/>
            <person name="Machita K."/>
            <person name="Maehara T."/>
            <person name="Masukawa M."/>
            <person name="Mizubayashi T."/>
            <person name="Mukai Y."/>
            <person name="Nagasaki H."/>
            <person name="Nagata Y."/>
            <person name="Naito S."/>
            <person name="Nakashima M."/>
            <person name="Nakama Y."/>
            <person name="Nakamichi Y."/>
            <person name="Nakamura M."/>
            <person name="Meguro A."/>
            <person name="Negishi M."/>
            <person name="Ohta I."/>
            <person name="Ohta T."/>
            <person name="Okamoto M."/>
            <person name="Ono N."/>
            <person name="Saji S."/>
            <person name="Sakaguchi M."/>
            <person name="Sakai K."/>
            <person name="Shibata M."/>
            <person name="Shimokawa T."/>
            <person name="Song J."/>
            <person name="Takazaki Y."/>
            <person name="Terasawa K."/>
            <person name="Tsugane M."/>
            <person name="Tsuji K."/>
            <person name="Ueda S."/>
            <person name="Waki K."/>
            <person name="Yamagata H."/>
            <person name="Yamamoto M."/>
            <person name="Yamamoto S."/>
            <person name="Yamane H."/>
            <person name="Yoshiki S."/>
            <person name="Yoshihara R."/>
            <person name="Yukawa K."/>
            <person name="Zhong H."/>
            <person name="Yano M."/>
            <person name="Yuan Q."/>
            <person name="Ouyang S."/>
            <person name="Liu J."/>
            <person name="Jones K.M."/>
            <person name="Gansberger K."/>
            <person name="Moffat K."/>
            <person name="Hill J."/>
            <person name="Bera J."/>
            <person name="Fadrosh D."/>
            <person name="Jin S."/>
            <person name="Johri S."/>
            <person name="Kim M."/>
            <person name="Overton L."/>
            <person name="Reardon M."/>
            <person name="Tsitrin T."/>
            <person name="Vuong H."/>
            <person name="Weaver B."/>
            <person name="Ciecko A."/>
            <person name="Tallon L."/>
            <person name="Jackson J."/>
            <person name="Pai G."/>
            <person name="Aken S.V."/>
            <person name="Utterback T."/>
            <person name="Reidmuller S."/>
            <person name="Feldblyum T."/>
            <person name="Hsiao J."/>
            <person name="Zismann V."/>
            <person name="Iobst S."/>
            <person name="de Vazeille A.R."/>
            <person name="Buell C.R."/>
            <person name="Ying K."/>
            <person name="Li Y."/>
            <person name="Lu T."/>
            <person name="Huang Y."/>
            <person name="Zhao Q."/>
            <person name="Feng Q."/>
            <person name="Zhang L."/>
            <person name="Zhu J."/>
            <person name="Weng Q."/>
            <person name="Mu J."/>
            <person name="Lu Y."/>
            <person name="Fan D."/>
            <person name="Liu Y."/>
            <person name="Guan J."/>
            <person name="Zhang Y."/>
            <person name="Yu S."/>
            <person name="Liu X."/>
            <person name="Zhang Y."/>
            <person name="Hong G."/>
            <person name="Han B."/>
            <person name="Choisne N."/>
            <person name="Demange N."/>
            <person name="Orjeda G."/>
            <person name="Samain S."/>
            <person name="Cattolico L."/>
            <person name="Pelletier E."/>
            <person name="Couloux A."/>
            <person name="Segurens B."/>
            <person name="Wincker P."/>
            <person name="D'Hont A."/>
            <person name="Scarpelli C."/>
            <person name="Weissenbach J."/>
            <person name="Salanoubat M."/>
            <person name="Quetier F."/>
            <person name="Yu Y."/>
            <person name="Kim H.R."/>
            <person name="Rambo T."/>
            <person name="Currie J."/>
            <person name="Collura K."/>
            <person name="Luo M."/>
            <person name="Yang T."/>
            <person name="Ammiraju J.S.S."/>
            <person name="Engler F."/>
            <person name="Soderlund C."/>
            <person name="Wing R.A."/>
            <person name="Palmer L.E."/>
            <person name="de la Bastide M."/>
            <person name="Spiegel L."/>
            <person name="Nascimento L."/>
            <person name="Zutavern T."/>
            <person name="O'Shaughnessy A."/>
            <person name="Dike S."/>
            <person name="Dedhia N."/>
            <person name="Preston R."/>
            <person name="Balija V."/>
            <person name="McCombie W.R."/>
            <person name="Chow T."/>
            <person name="Chen H."/>
            <person name="Chung M."/>
            <person name="Chen C."/>
            <person name="Shaw J."/>
            <person name="Wu H."/>
            <person name="Hsiao K."/>
            <person name="Chao Y."/>
            <person name="Chu M."/>
            <person name="Cheng C."/>
            <person name="Hour A."/>
            <person name="Lee P."/>
            <person name="Lin S."/>
            <person name="Lin Y."/>
            <person name="Liou J."/>
            <person name="Liu S."/>
            <person name="Hsing Y."/>
            <person name="Raghuvanshi S."/>
            <person name="Mohanty A."/>
            <person name="Bharti A.K."/>
            <person name="Gaur A."/>
            <person name="Gupta V."/>
            <person name="Kumar D."/>
            <person name="Ravi V."/>
            <person name="Vij S."/>
            <person name="Kapur A."/>
            <person name="Khurana P."/>
            <person name="Khurana P."/>
            <person name="Khurana J.P."/>
            <person name="Tyagi A.K."/>
            <person name="Gaikwad K."/>
            <person name="Singh A."/>
            <person name="Dalal V."/>
            <person name="Srivastava S."/>
            <person name="Dixit A."/>
            <person name="Pal A.K."/>
            <person name="Ghazi I.A."/>
            <person name="Yadav M."/>
            <person name="Pandit A."/>
            <person name="Bhargava A."/>
            <person name="Sureshbabu K."/>
            <person name="Batra K."/>
            <person name="Sharma T.R."/>
            <person name="Mohapatra T."/>
            <person name="Singh N.K."/>
            <person name="Messing J."/>
            <person name="Nelson A.B."/>
            <person name="Fuks G."/>
            <person name="Kavchok S."/>
            <person name="Keizer G."/>
            <person name="Linton E."/>
            <person name="Llaca V."/>
            <person name="Song R."/>
            <person name="Tanyolac B."/>
            <person name="Young S."/>
            <person name="Ho-Il K."/>
            <person name="Hahn J.H."/>
            <person name="Sangsakoo G."/>
            <person name="Vanavichit A."/>
            <person name="de Mattos Luiz.A.T."/>
            <person name="Zimmer P.D."/>
            <person name="Malone G."/>
            <person name="Dellagostin O."/>
            <person name="de Oliveira A.C."/>
            <person name="Bevan M."/>
            <person name="Bancroft I."/>
            <person name="Minx P."/>
            <person name="Cordum H."/>
            <person name="Wilson R."/>
            <person name="Cheng Z."/>
            <person name="Jin W."/>
            <person name="Jiang J."/>
            <person name="Leong S.A."/>
            <person name="Iwama H."/>
            <person name="Gojobori T."/>
            <person name="Itoh T."/>
            <person name="Niimura Y."/>
            <person name="Fujii Y."/>
            <person name="Habara T."/>
            <person name="Sakai H."/>
            <person name="Sato Y."/>
            <person name="Wilson G."/>
            <person name="Kumar K."/>
            <person name="McCouch S."/>
            <person name="Juretic N."/>
            <person name="Hoen D."/>
            <person name="Wright S."/>
            <person name="Bruskiewich R."/>
            <person name="Bureau T."/>
            <person name="Miyao A."/>
            <person name="Hirochika H."/>
            <person name="Nishikawa T."/>
            <person name="Kadowaki K."/>
            <person name="Sugiura M."/>
            <person name="Burr B."/>
            <person name="Sasaki T."/>
        </authorList>
    </citation>
    <scope>NUCLEOTIDE SEQUENCE [LARGE SCALE GENOMIC DNA]</scope>
    <source>
        <strain evidence="3">cv. Nipponbare</strain>
    </source>
</reference>
<feature type="region of interest" description="Disordered" evidence="1">
    <location>
        <begin position="103"/>
        <end position="126"/>
    </location>
</feature>
<proteinExistence type="predicted"/>
<feature type="compositionally biased region" description="Polar residues" evidence="1">
    <location>
        <begin position="117"/>
        <end position="126"/>
    </location>
</feature>
<evidence type="ECO:0000313" key="2">
    <source>
        <dbReference type="EMBL" id="BAT17455.1"/>
    </source>
</evidence>
<name>A0A0P0YAY5_ORYSJ</name>
<sequence length="126" mass="12954">MPSSSPSRSHHVAGVAWAPIRSAAAPLGLRDFTLVRCLGAGDIGPSTSSALMGNMAAARCRCRPVVVRVCHEGGGPLPHSPRRASWSSTLVATSTRSATACSIAASPSRPPGFTPPRFSSRSSICT</sequence>
<dbReference type="AlphaFoldDB" id="A0A0P0YAY5"/>
<accession>A0A0P0YAY5</accession>
<organism evidence="2 3">
    <name type="scientific">Oryza sativa subsp. japonica</name>
    <name type="common">Rice</name>
    <dbReference type="NCBI Taxonomy" id="39947"/>
    <lineage>
        <taxon>Eukaryota</taxon>
        <taxon>Viridiplantae</taxon>
        <taxon>Streptophyta</taxon>
        <taxon>Embryophyta</taxon>
        <taxon>Tracheophyta</taxon>
        <taxon>Spermatophyta</taxon>
        <taxon>Magnoliopsida</taxon>
        <taxon>Liliopsida</taxon>
        <taxon>Poales</taxon>
        <taxon>Poaceae</taxon>
        <taxon>BOP clade</taxon>
        <taxon>Oryzoideae</taxon>
        <taxon>Oryzeae</taxon>
        <taxon>Oryzinae</taxon>
        <taxon>Oryza</taxon>
        <taxon>Oryza sativa</taxon>
    </lineage>
</organism>
<evidence type="ECO:0000256" key="1">
    <source>
        <dbReference type="SAM" id="MobiDB-lite"/>
    </source>
</evidence>
<evidence type="ECO:0000313" key="3">
    <source>
        <dbReference type="Proteomes" id="UP000059680"/>
    </source>
</evidence>
<dbReference type="Proteomes" id="UP000059680">
    <property type="component" value="Chromosome 12"/>
</dbReference>
<dbReference type="PaxDb" id="39947-A0A0P0YAY5"/>
<keyword evidence="3" id="KW-1185">Reference proteome</keyword>
<dbReference type="EMBL" id="AP014968">
    <property type="protein sequence ID" value="BAT17455.1"/>
    <property type="molecule type" value="Genomic_DNA"/>
</dbReference>
<reference evidence="2 3" key="3">
    <citation type="journal article" date="2013" name="Rice">
        <title>Improvement of the Oryza sativa Nipponbare reference genome using next generation sequence and optical map data.</title>
        <authorList>
            <person name="Kawahara Y."/>
            <person name="de la Bastide M."/>
            <person name="Hamilton J.P."/>
            <person name="Kanamori H."/>
            <person name="McCombie W.R."/>
            <person name="Ouyang S."/>
            <person name="Schwartz D.C."/>
            <person name="Tanaka T."/>
            <person name="Wu J."/>
            <person name="Zhou S."/>
            <person name="Childs K.L."/>
            <person name="Davidson R.M."/>
            <person name="Lin H."/>
            <person name="Quesada-Ocampo L."/>
            <person name="Vaillancourt B."/>
            <person name="Sakai H."/>
            <person name="Lee S.S."/>
            <person name="Kim J."/>
            <person name="Numa H."/>
            <person name="Itoh T."/>
            <person name="Buell C.R."/>
            <person name="Matsumoto T."/>
        </authorList>
    </citation>
    <scope>NUCLEOTIDE SEQUENCE [LARGE SCALE GENOMIC DNA]</scope>
    <source>
        <strain evidence="3">cv. Nipponbare</strain>
    </source>
</reference>
<dbReference type="InParanoid" id="A0A0P0YAY5"/>